<evidence type="ECO:0008006" key="4">
    <source>
        <dbReference type="Google" id="ProtNLM"/>
    </source>
</evidence>
<dbReference type="InterPro" id="IPR036676">
    <property type="entry name" value="PurM-like_C_sf"/>
</dbReference>
<dbReference type="InterPro" id="IPR006283">
    <property type="entry name" value="ThiL-like"/>
</dbReference>
<feature type="domain" description="PurM-like N-terminal" evidence="1">
    <location>
        <begin position="45"/>
        <end position="159"/>
    </location>
</feature>
<dbReference type="Pfam" id="PF02769">
    <property type="entry name" value="AIRS_C"/>
    <property type="match status" value="1"/>
</dbReference>
<dbReference type="PANTHER" id="PTHR30270:SF0">
    <property type="entry name" value="THIAMINE-MONOPHOSPHATE KINASE"/>
    <property type="match status" value="1"/>
</dbReference>
<dbReference type="InterPro" id="IPR010918">
    <property type="entry name" value="PurM-like_C_dom"/>
</dbReference>
<dbReference type="PIRSF" id="PIRSF005303">
    <property type="entry name" value="Thiam_monoph_kin"/>
    <property type="match status" value="1"/>
</dbReference>
<dbReference type="HAMAP" id="MF_02128">
    <property type="entry name" value="TMP_kinase"/>
    <property type="match status" value="1"/>
</dbReference>
<dbReference type="GO" id="GO:0009228">
    <property type="term" value="P:thiamine biosynthetic process"/>
    <property type="evidence" value="ECO:0007669"/>
    <property type="project" value="InterPro"/>
</dbReference>
<dbReference type="GO" id="GO:0009030">
    <property type="term" value="F:thiamine-phosphate kinase activity"/>
    <property type="evidence" value="ECO:0007669"/>
    <property type="project" value="InterPro"/>
</dbReference>
<dbReference type="EMBL" id="UINC01003359">
    <property type="protein sequence ID" value="SVA05627.1"/>
    <property type="molecule type" value="Genomic_DNA"/>
</dbReference>
<dbReference type="NCBIfam" id="TIGR01379">
    <property type="entry name" value="thiL"/>
    <property type="match status" value="1"/>
</dbReference>
<protein>
    <recommendedName>
        <fullName evidence="4">PurM-like N-terminal domain-containing protein</fullName>
    </recommendedName>
</protein>
<evidence type="ECO:0000259" key="2">
    <source>
        <dbReference type="Pfam" id="PF02769"/>
    </source>
</evidence>
<dbReference type="CDD" id="cd02194">
    <property type="entry name" value="ThiL"/>
    <property type="match status" value="1"/>
</dbReference>
<dbReference type="Pfam" id="PF00586">
    <property type="entry name" value="AIRS"/>
    <property type="match status" value="1"/>
</dbReference>
<name>A0A381STA4_9ZZZZ</name>
<evidence type="ECO:0000313" key="3">
    <source>
        <dbReference type="EMBL" id="SVA05627.1"/>
    </source>
</evidence>
<accession>A0A381STA4</accession>
<gene>
    <name evidence="3" type="ORF">METZ01_LOCUS58481</name>
</gene>
<organism evidence="3">
    <name type="scientific">marine metagenome</name>
    <dbReference type="NCBI Taxonomy" id="408172"/>
    <lineage>
        <taxon>unclassified sequences</taxon>
        <taxon>metagenomes</taxon>
        <taxon>ecological metagenomes</taxon>
    </lineage>
</organism>
<dbReference type="Gene3D" id="3.30.1330.10">
    <property type="entry name" value="PurM-like, N-terminal domain"/>
    <property type="match status" value="1"/>
</dbReference>
<dbReference type="PANTHER" id="PTHR30270">
    <property type="entry name" value="THIAMINE-MONOPHOSPHATE KINASE"/>
    <property type="match status" value="1"/>
</dbReference>
<feature type="domain" description="PurM-like C-terminal" evidence="2">
    <location>
        <begin position="171"/>
        <end position="327"/>
    </location>
</feature>
<dbReference type="AlphaFoldDB" id="A0A381STA4"/>
<dbReference type="SUPFAM" id="SSF56042">
    <property type="entry name" value="PurM C-terminal domain-like"/>
    <property type="match status" value="1"/>
</dbReference>
<dbReference type="Gene3D" id="3.90.650.10">
    <property type="entry name" value="PurM-like C-terminal domain"/>
    <property type="match status" value="1"/>
</dbReference>
<dbReference type="InterPro" id="IPR036921">
    <property type="entry name" value="PurM-like_N_sf"/>
</dbReference>
<dbReference type="SUPFAM" id="SSF55326">
    <property type="entry name" value="PurM N-terminal domain-like"/>
    <property type="match status" value="1"/>
</dbReference>
<evidence type="ECO:0000259" key="1">
    <source>
        <dbReference type="Pfam" id="PF00586"/>
    </source>
</evidence>
<reference evidence="3" key="1">
    <citation type="submission" date="2018-05" db="EMBL/GenBank/DDBJ databases">
        <authorList>
            <person name="Lanie J.A."/>
            <person name="Ng W.-L."/>
            <person name="Kazmierczak K.M."/>
            <person name="Andrzejewski T.M."/>
            <person name="Davidsen T.M."/>
            <person name="Wayne K.J."/>
            <person name="Tettelin H."/>
            <person name="Glass J.I."/>
            <person name="Rusch D."/>
            <person name="Podicherti R."/>
            <person name="Tsui H.-C.T."/>
            <person name="Winkler M.E."/>
        </authorList>
    </citation>
    <scope>NUCLEOTIDE SEQUENCE</scope>
</reference>
<sequence>MPDRPDRTATATAGKRVAELGEYKLLERIRARVPPAPSWVVIGIGDDGAVVEPARGRLDVITTDAMVEGVHFDRAFGTPADLGYKALAINLSDLAAMGAEPRVGVLSLFLPPDLTLDDLDHLLDGLLALASQHHLELVGGNLTRSPGPLCIDITAIGSVRRRTVLTRGGAQPGDGLYVTGSIGSAAAGLEWLKTERKAPDTANEMTSCVERFLRPEPRVRAGLRVGRNRVATSAMDLSDGLADAVTQLTRPLGLGAIVEADAIPVQDAARRWFAAQDRDPIVAAITGGEDYELLFTLPDRPRSRAHLLARLVKPLSVTRIGTVTTTPDLLLRRPGGDEPLPVGYQHF</sequence>
<dbReference type="InterPro" id="IPR016188">
    <property type="entry name" value="PurM-like_N"/>
</dbReference>
<proteinExistence type="inferred from homology"/>